<dbReference type="AlphaFoldDB" id="A0A8T1RYT1"/>
<feature type="transmembrane region" description="Helical" evidence="13">
    <location>
        <begin position="44"/>
        <end position="69"/>
    </location>
</feature>
<reference evidence="15 16" key="1">
    <citation type="journal article" date="2020" name="G3 (Bethesda)">
        <title>Draft Genome of the Common Snapping Turtle, Chelydra serpentina, a Model for Phenotypic Plasticity in Reptiles.</title>
        <authorList>
            <person name="Das D."/>
            <person name="Singh S.K."/>
            <person name="Bierstedt J."/>
            <person name="Erickson A."/>
            <person name="Galli G.L.J."/>
            <person name="Crossley D.A. 2nd"/>
            <person name="Rhen T."/>
        </authorList>
    </citation>
    <scope>NUCLEOTIDE SEQUENCE [LARGE SCALE GENOMIC DNA]</scope>
    <source>
        <strain evidence="15">KW</strain>
    </source>
</reference>
<keyword evidence="4 12" id="KW-0812">Transmembrane</keyword>
<evidence type="ECO:0000256" key="4">
    <source>
        <dbReference type="ARBA" id="ARBA00022692"/>
    </source>
</evidence>
<evidence type="ECO:0000259" key="14">
    <source>
        <dbReference type="PROSITE" id="PS50262"/>
    </source>
</evidence>
<dbReference type="InterPro" id="IPR000826">
    <property type="entry name" value="Formyl_rcpt-rel"/>
</dbReference>
<evidence type="ECO:0000256" key="11">
    <source>
        <dbReference type="ARBA" id="ARBA00025736"/>
    </source>
</evidence>
<evidence type="ECO:0000256" key="2">
    <source>
        <dbReference type="ARBA" id="ARBA00022475"/>
    </source>
</evidence>
<dbReference type="InterPro" id="IPR000276">
    <property type="entry name" value="GPCR_Rhodpsn"/>
</dbReference>
<dbReference type="GO" id="GO:0007204">
    <property type="term" value="P:positive regulation of cytosolic calcium ion concentration"/>
    <property type="evidence" value="ECO:0007669"/>
    <property type="project" value="TreeGrafter"/>
</dbReference>
<dbReference type="PROSITE" id="PS50262">
    <property type="entry name" value="G_PROTEIN_RECEP_F1_2"/>
    <property type="match status" value="1"/>
</dbReference>
<evidence type="ECO:0000256" key="12">
    <source>
        <dbReference type="RuleBase" id="RU000688"/>
    </source>
</evidence>
<dbReference type="PANTHER" id="PTHR24225">
    <property type="entry name" value="CHEMOTACTIC RECEPTOR"/>
    <property type="match status" value="1"/>
</dbReference>
<feature type="non-terminal residue" evidence="15">
    <location>
        <position position="367"/>
    </location>
</feature>
<evidence type="ECO:0000256" key="6">
    <source>
        <dbReference type="ARBA" id="ARBA00023040"/>
    </source>
</evidence>
<evidence type="ECO:0000256" key="5">
    <source>
        <dbReference type="ARBA" id="ARBA00022989"/>
    </source>
</evidence>
<dbReference type="CDD" id="cd15114">
    <property type="entry name" value="7tmA_C5aR"/>
    <property type="match status" value="1"/>
</dbReference>
<feature type="transmembrane region" description="Helical" evidence="13">
    <location>
        <begin position="296"/>
        <end position="315"/>
    </location>
</feature>
<keyword evidence="7 13" id="KW-0472">Membrane</keyword>
<evidence type="ECO:0000256" key="3">
    <source>
        <dbReference type="ARBA" id="ARBA00022500"/>
    </source>
</evidence>
<comment type="similarity">
    <text evidence="12">Belongs to the G-protein coupled receptor 1 family.</text>
</comment>
<sequence length="367" mass="40656">SPRGLDTQGYRAWCRMSGTESYDSYDVNFIAPTFDTPAPRLTPILWASLVLYSLVFLLGVPGNAAVIWVTGFGMKRTVNSVWFLNLAVADLLCCLALPFLAVPVARGNRWELGDFACKLLPSLTILNMFASVLLLMAISVDRCALVTRPIWCQNHRTTRLAWGVSGAAWLLALLMTLPTIIFRTTRAEAFSDKVMCVLEYAGVSSYQTAVEVSVAAFRFAAGFLVPFVVITTCYGLVLAQVHRRRFTRSRKTIKVVLVVIVGFFVCWLPYHVVGLILAAHKSNSSLFKGAHESDPLIVGLAYVNSCLNPVIYVIMGQDFKDRFQRSLKSILRNVLSEDSLYSTADSRKKTRATLETKSTTEDQSIGV</sequence>
<evidence type="ECO:0000313" key="15">
    <source>
        <dbReference type="EMBL" id="KAG6921748.1"/>
    </source>
</evidence>
<dbReference type="PRINTS" id="PR00237">
    <property type="entry name" value="GPCRRHODOPSN"/>
</dbReference>
<feature type="transmembrane region" description="Helical" evidence="13">
    <location>
        <begin position="81"/>
        <end position="100"/>
    </location>
</feature>
<dbReference type="Proteomes" id="UP000765507">
    <property type="component" value="Unassembled WGS sequence"/>
</dbReference>
<comment type="caution">
    <text evidence="15">The sequence shown here is derived from an EMBL/GenBank/DDBJ whole genome shotgun (WGS) entry which is preliminary data.</text>
</comment>
<keyword evidence="10 12" id="KW-0807">Transducer</keyword>
<evidence type="ECO:0000256" key="8">
    <source>
        <dbReference type="ARBA" id="ARBA00023157"/>
    </source>
</evidence>
<evidence type="ECO:0000256" key="13">
    <source>
        <dbReference type="SAM" id="Phobius"/>
    </source>
</evidence>
<evidence type="ECO:0000256" key="7">
    <source>
        <dbReference type="ARBA" id="ARBA00023136"/>
    </source>
</evidence>
<keyword evidence="5 13" id="KW-1133">Transmembrane helix</keyword>
<dbReference type="SUPFAM" id="SSF81321">
    <property type="entry name" value="Family A G protein-coupled receptor-like"/>
    <property type="match status" value="1"/>
</dbReference>
<dbReference type="GO" id="GO:0007200">
    <property type="term" value="P:phospholipase C-activating G protein-coupled receptor signaling pathway"/>
    <property type="evidence" value="ECO:0007669"/>
    <property type="project" value="TreeGrafter"/>
</dbReference>
<organism evidence="15 16">
    <name type="scientific">Chelydra serpentina</name>
    <name type="common">Snapping turtle</name>
    <name type="synonym">Testudo serpentina</name>
    <dbReference type="NCBI Taxonomy" id="8475"/>
    <lineage>
        <taxon>Eukaryota</taxon>
        <taxon>Metazoa</taxon>
        <taxon>Chordata</taxon>
        <taxon>Craniata</taxon>
        <taxon>Vertebrata</taxon>
        <taxon>Euteleostomi</taxon>
        <taxon>Archelosauria</taxon>
        <taxon>Testudinata</taxon>
        <taxon>Testudines</taxon>
        <taxon>Cryptodira</taxon>
        <taxon>Durocryptodira</taxon>
        <taxon>Americhelydia</taxon>
        <taxon>Chelydroidea</taxon>
        <taxon>Chelydridae</taxon>
        <taxon>Chelydra</taxon>
    </lineage>
</organism>
<protein>
    <submittedName>
        <fullName evidence="15">Complement C5a receptor 1</fullName>
    </submittedName>
</protein>
<dbReference type="OrthoDB" id="9835842at2759"/>
<keyword evidence="16" id="KW-1185">Reference proteome</keyword>
<evidence type="ECO:0000256" key="10">
    <source>
        <dbReference type="ARBA" id="ARBA00023224"/>
    </source>
</evidence>
<keyword evidence="3" id="KW-0145">Chemotaxis</keyword>
<dbReference type="EMBL" id="JAHGAV010001738">
    <property type="protein sequence ID" value="KAG6921748.1"/>
    <property type="molecule type" value="Genomic_DNA"/>
</dbReference>
<evidence type="ECO:0000256" key="9">
    <source>
        <dbReference type="ARBA" id="ARBA00023170"/>
    </source>
</evidence>
<dbReference type="Pfam" id="PF00001">
    <property type="entry name" value="7tm_1"/>
    <property type="match status" value="1"/>
</dbReference>
<comment type="similarity">
    <text evidence="11">Belongs to the chemokine-like receptor (CMKLR) family.</text>
</comment>
<feature type="domain" description="G-protein coupled receptors family 1 profile" evidence="14">
    <location>
        <begin position="62"/>
        <end position="312"/>
    </location>
</feature>
<gene>
    <name evidence="15" type="primary">c5ar1</name>
    <name evidence="15" type="ORF">G0U57_005468</name>
</gene>
<keyword evidence="6 12" id="KW-0297">G-protein coupled receptor</keyword>
<dbReference type="PANTHER" id="PTHR24225:SF29">
    <property type="entry name" value="C5A ANAPHYLATOXIN CHEMOTACTIC RECEPTOR 1"/>
    <property type="match status" value="1"/>
</dbReference>
<evidence type="ECO:0000313" key="16">
    <source>
        <dbReference type="Proteomes" id="UP000765507"/>
    </source>
</evidence>
<dbReference type="GO" id="GO:0005886">
    <property type="term" value="C:plasma membrane"/>
    <property type="evidence" value="ECO:0007669"/>
    <property type="project" value="UniProtKB-SubCell"/>
</dbReference>
<evidence type="ECO:0000256" key="1">
    <source>
        <dbReference type="ARBA" id="ARBA00004651"/>
    </source>
</evidence>
<feature type="transmembrane region" description="Helical" evidence="13">
    <location>
        <begin position="160"/>
        <end position="182"/>
    </location>
</feature>
<feature type="transmembrane region" description="Helical" evidence="13">
    <location>
        <begin position="219"/>
        <end position="241"/>
    </location>
</feature>
<keyword evidence="9 12" id="KW-0675">Receptor</keyword>
<feature type="transmembrane region" description="Helical" evidence="13">
    <location>
        <begin position="253"/>
        <end position="276"/>
    </location>
</feature>
<dbReference type="InterPro" id="IPR017452">
    <property type="entry name" value="GPCR_Rhodpsn_7TM"/>
</dbReference>
<comment type="subcellular location">
    <subcellularLocation>
        <location evidence="1">Cell membrane</location>
        <topology evidence="1">Multi-pass membrane protein</topology>
    </subcellularLocation>
</comment>
<keyword evidence="8" id="KW-1015">Disulfide bond</keyword>
<name>A0A8T1RYT1_CHESE</name>
<dbReference type="FunFam" id="1.20.1070.10:FF:000034">
    <property type="entry name" value="G-protein coupled receptor 1"/>
    <property type="match status" value="1"/>
</dbReference>
<dbReference type="GO" id="GO:0006935">
    <property type="term" value="P:chemotaxis"/>
    <property type="evidence" value="ECO:0007669"/>
    <property type="project" value="UniProtKB-KW"/>
</dbReference>
<keyword evidence="2" id="KW-1003">Cell membrane</keyword>
<proteinExistence type="inferred from homology"/>
<dbReference type="GO" id="GO:0006954">
    <property type="term" value="P:inflammatory response"/>
    <property type="evidence" value="ECO:0007669"/>
    <property type="project" value="TreeGrafter"/>
</dbReference>
<dbReference type="GO" id="GO:0004878">
    <property type="term" value="F:complement component C5a receptor activity"/>
    <property type="evidence" value="ECO:0007669"/>
    <property type="project" value="TreeGrafter"/>
</dbReference>
<dbReference type="GO" id="GO:0004930">
    <property type="term" value="F:G protein-coupled receptor activity"/>
    <property type="evidence" value="ECO:0007669"/>
    <property type="project" value="UniProtKB-KW"/>
</dbReference>
<dbReference type="Gene3D" id="1.20.1070.10">
    <property type="entry name" value="Rhodopsin 7-helix transmembrane proteins"/>
    <property type="match status" value="1"/>
</dbReference>
<feature type="transmembrane region" description="Helical" evidence="13">
    <location>
        <begin position="120"/>
        <end position="140"/>
    </location>
</feature>
<dbReference type="PRINTS" id="PR00526">
    <property type="entry name" value="FMETLEUPHER"/>
</dbReference>
<dbReference type="PROSITE" id="PS00237">
    <property type="entry name" value="G_PROTEIN_RECEP_F1_1"/>
    <property type="match status" value="1"/>
</dbReference>
<accession>A0A8T1RYT1</accession>